<protein>
    <recommendedName>
        <fullName evidence="3">Homeodomain phBC6A51-type domain-containing protein</fullName>
    </recommendedName>
</protein>
<dbReference type="AlphaFoldDB" id="A0A136WFR1"/>
<dbReference type="EMBL" id="LRVM01000003">
    <property type="protein sequence ID" value="KXL53388.1"/>
    <property type="molecule type" value="Genomic_DNA"/>
</dbReference>
<dbReference type="STRING" id="36847.CLNEO_13590"/>
<evidence type="ECO:0000313" key="2">
    <source>
        <dbReference type="Proteomes" id="UP000070539"/>
    </source>
</evidence>
<keyword evidence="2" id="KW-1185">Reference proteome</keyword>
<dbReference type="SUPFAM" id="SSF46689">
    <property type="entry name" value="Homeodomain-like"/>
    <property type="match status" value="1"/>
</dbReference>
<accession>A0A136WFR1</accession>
<dbReference type="Proteomes" id="UP000070539">
    <property type="component" value="Unassembled WGS sequence"/>
</dbReference>
<sequence length="137" mass="15788">MANDKRDNKGRFAVHEKLTPIQLKMIAELLDNGGNKVEACRKLNVPRSTLYDWIDNTIWNDEYRKACERVYKLSLGKYMNKLDKMLDSKDSRTVMKAIENGLRLNGYLDSKLDITQNTTEDITIRIVSDSEDAENEG</sequence>
<reference evidence="1 2" key="1">
    <citation type="submission" date="2016-01" db="EMBL/GenBank/DDBJ databases">
        <title>Genome sequence of Clostridium neopropionicum X4, DSM-3847.</title>
        <authorList>
            <person name="Poehlein A."/>
            <person name="Beck M.H."/>
            <person name="Bengelsdorf F.R."/>
            <person name="Daniel R."/>
            <person name="Duerre P."/>
        </authorList>
    </citation>
    <scope>NUCLEOTIDE SEQUENCE [LARGE SCALE GENOMIC DNA]</scope>
    <source>
        <strain evidence="1 2">DSM-3847</strain>
    </source>
</reference>
<evidence type="ECO:0008006" key="3">
    <source>
        <dbReference type="Google" id="ProtNLM"/>
    </source>
</evidence>
<evidence type="ECO:0000313" key="1">
    <source>
        <dbReference type="EMBL" id="KXL53388.1"/>
    </source>
</evidence>
<organism evidence="1 2">
    <name type="scientific">Anaerotignum neopropionicum</name>
    <dbReference type="NCBI Taxonomy" id="36847"/>
    <lineage>
        <taxon>Bacteria</taxon>
        <taxon>Bacillati</taxon>
        <taxon>Bacillota</taxon>
        <taxon>Clostridia</taxon>
        <taxon>Lachnospirales</taxon>
        <taxon>Anaerotignaceae</taxon>
        <taxon>Anaerotignum</taxon>
    </lineage>
</organism>
<name>A0A136WFR1_9FIRM</name>
<dbReference type="OrthoDB" id="2064007at2"/>
<proteinExistence type="predicted"/>
<dbReference type="RefSeq" id="WP_066086388.1">
    <property type="nucleotide sequence ID" value="NZ_LRVM01000003.1"/>
</dbReference>
<dbReference type="InterPro" id="IPR009057">
    <property type="entry name" value="Homeodomain-like_sf"/>
</dbReference>
<gene>
    <name evidence="1" type="ORF">CLNEO_13590</name>
</gene>
<dbReference type="Gene3D" id="1.10.10.60">
    <property type="entry name" value="Homeodomain-like"/>
    <property type="match status" value="1"/>
</dbReference>
<comment type="caution">
    <text evidence="1">The sequence shown here is derived from an EMBL/GenBank/DDBJ whole genome shotgun (WGS) entry which is preliminary data.</text>
</comment>